<name>J9F9T4_9ZZZZ</name>
<proteinExistence type="predicted"/>
<dbReference type="InterPro" id="IPR022791">
    <property type="entry name" value="L-PG_synthase/AglD"/>
</dbReference>
<keyword evidence="3 6" id="KW-0812">Transmembrane</keyword>
<dbReference type="GO" id="GO:0005886">
    <property type="term" value="C:plasma membrane"/>
    <property type="evidence" value="ECO:0007669"/>
    <property type="project" value="UniProtKB-SubCell"/>
</dbReference>
<evidence type="ECO:0000256" key="2">
    <source>
        <dbReference type="ARBA" id="ARBA00022475"/>
    </source>
</evidence>
<feature type="transmembrane region" description="Helical" evidence="6">
    <location>
        <begin position="120"/>
        <end position="145"/>
    </location>
</feature>
<dbReference type="EMBL" id="AMCI01008031">
    <property type="protein sequence ID" value="EJW91671.1"/>
    <property type="molecule type" value="Genomic_DNA"/>
</dbReference>
<comment type="caution">
    <text evidence="7">The sequence shown here is derived from an EMBL/GenBank/DDBJ whole genome shotgun (WGS) entry which is preliminary data.</text>
</comment>
<dbReference type="PANTHER" id="PTHR39087:SF2">
    <property type="entry name" value="UPF0104 MEMBRANE PROTEIN MJ1595"/>
    <property type="match status" value="1"/>
</dbReference>
<evidence type="ECO:0000256" key="1">
    <source>
        <dbReference type="ARBA" id="ARBA00004651"/>
    </source>
</evidence>
<evidence type="ECO:0000256" key="6">
    <source>
        <dbReference type="SAM" id="Phobius"/>
    </source>
</evidence>
<protein>
    <recommendedName>
        <fullName evidence="8">Transmembrane protein</fullName>
    </recommendedName>
</protein>
<feature type="transmembrane region" description="Helical" evidence="6">
    <location>
        <begin position="261"/>
        <end position="282"/>
    </location>
</feature>
<feature type="transmembrane region" description="Helical" evidence="6">
    <location>
        <begin position="40"/>
        <end position="61"/>
    </location>
</feature>
<evidence type="ECO:0000256" key="4">
    <source>
        <dbReference type="ARBA" id="ARBA00022989"/>
    </source>
</evidence>
<keyword evidence="4 6" id="KW-1133">Transmembrane helix</keyword>
<feature type="transmembrane region" description="Helical" evidence="6">
    <location>
        <begin position="81"/>
        <end position="100"/>
    </location>
</feature>
<feature type="transmembrane region" description="Helical" evidence="6">
    <location>
        <begin position="227"/>
        <end position="249"/>
    </location>
</feature>
<accession>J9F9T4</accession>
<evidence type="ECO:0000256" key="3">
    <source>
        <dbReference type="ARBA" id="ARBA00022692"/>
    </source>
</evidence>
<evidence type="ECO:0000256" key="5">
    <source>
        <dbReference type="ARBA" id="ARBA00023136"/>
    </source>
</evidence>
<feature type="transmembrane region" description="Helical" evidence="6">
    <location>
        <begin position="7"/>
        <end position="28"/>
    </location>
</feature>
<keyword evidence="2" id="KW-1003">Cell membrane</keyword>
<sequence length="337" mass="38097">MKDTYRNLFFIIGCAAVIVMLLTMDFTIEDVKGALRRASYGFPALIVLWLFIYAINAYAWYIILHSGFSHAKVGFWRVYKYTITGFALNAVTPVGLMGGEPYRIMETSPYVGVEKATSSVVLYVMMHIFSHFCFWLFSVLLYFLYYFEQINVYTAILLGITVMVCSLGIYSFSCGYRNGLIVNLLHRLSSVPFVGKWAARFSKEKEQQLQEADAMIIDLHLHHKKTFYLSLFAEFMARVISCAEVYVVLYALGATVSYMDCILVLAFTSLFANAMFFLPLQLGAREGGFAMVINGLSFPSGYGVILGLIIRLRELICVCLGLLLMKFGNRVHARKTA</sequence>
<feature type="transmembrane region" description="Helical" evidence="6">
    <location>
        <begin position="302"/>
        <end position="325"/>
    </location>
</feature>
<keyword evidence="5 6" id="KW-0472">Membrane</keyword>
<dbReference type="Pfam" id="PF03706">
    <property type="entry name" value="LPG_synthase_TM"/>
    <property type="match status" value="1"/>
</dbReference>
<evidence type="ECO:0008006" key="8">
    <source>
        <dbReference type="Google" id="ProtNLM"/>
    </source>
</evidence>
<comment type="subcellular location">
    <subcellularLocation>
        <location evidence="1">Cell membrane</location>
        <topology evidence="1">Multi-pass membrane protein</topology>
    </subcellularLocation>
</comment>
<evidence type="ECO:0000313" key="7">
    <source>
        <dbReference type="EMBL" id="EJW91671.1"/>
    </source>
</evidence>
<organism evidence="7">
    <name type="scientific">gut metagenome</name>
    <dbReference type="NCBI Taxonomy" id="749906"/>
    <lineage>
        <taxon>unclassified sequences</taxon>
        <taxon>metagenomes</taxon>
        <taxon>organismal metagenomes</taxon>
    </lineage>
</organism>
<reference evidence="7" key="1">
    <citation type="journal article" date="2012" name="PLoS ONE">
        <title>Gene sets for utilization of primary and secondary nutrition supplies in the distal gut of endangered iberian lynx.</title>
        <authorList>
            <person name="Alcaide M."/>
            <person name="Messina E."/>
            <person name="Richter M."/>
            <person name="Bargiela R."/>
            <person name="Peplies J."/>
            <person name="Huws S.A."/>
            <person name="Newbold C.J."/>
            <person name="Golyshin P.N."/>
            <person name="Simon M.A."/>
            <person name="Lopez G."/>
            <person name="Yakimov M.M."/>
            <person name="Ferrer M."/>
        </authorList>
    </citation>
    <scope>NUCLEOTIDE SEQUENCE</scope>
</reference>
<gene>
    <name evidence="7" type="ORF">EVA_20220</name>
</gene>
<feature type="transmembrane region" description="Helical" evidence="6">
    <location>
        <begin position="152"/>
        <end position="172"/>
    </location>
</feature>
<dbReference type="PANTHER" id="PTHR39087">
    <property type="entry name" value="UPF0104 MEMBRANE PROTEIN MJ1595"/>
    <property type="match status" value="1"/>
</dbReference>
<dbReference type="AlphaFoldDB" id="J9F9T4"/>